<dbReference type="SUPFAM" id="SSF54862">
    <property type="entry name" value="4Fe-4S ferredoxins"/>
    <property type="match status" value="1"/>
</dbReference>
<protein>
    <submittedName>
        <fullName evidence="5">4Fe-4S dicluster domain-containing protein</fullName>
    </submittedName>
</protein>
<dbReference type="InterPro" id="IPR017896">
    <property type="entry name" value="4Fe4S_Fe-S-bd"/>
</dbReference>
<accession>A0A1M5A2N6</accession>
<reference evidence="5 6" key="1">
    <citation type="submission" date="2016-11" db="EMBL/GenBank/DDBJ databases">
        <authorList>
            <person name="Jaros S."/>
            <person name="Januszkiewicz K."/>
            <person name="Wedrychowicz H."/>
        </authorList>
    </citation>
    <scope>NUCLEOTIDE SEQUENCE [LARGE SCALE GENOMIC DNA]</scope>
    <source>
        <strain evidence="5 6">DSM 17459</strain>
    </source>
</reference>
<dbReference type="Pfam" id="PF12838">
    <property type="entry name" value="Fer4_7"/>
    <property type="match status" value="1"/>
</dbReference>
<dbReference type="EMBL" id="FQVI01000018">
    <property type="protein sequence ID" value="SHF24538.1"/>
    <property type="molecule type" value="Genomic_DNA"/>
</dbReference>
<evidence type="ECO:0000259" key="4">
    <source>
        <dbReference type="PROSITE" id="PS51379"/>
    </source>
</evidence>
<feature type="domain" description="4Fe-4S ferredoxin-type" evidence="4">
    <location>
        <begin position="37"/>
        <end position="66"/>
    </location>
</feature>
<evidence type="ECO:0000256" key="2">
    <source>
        <dbReference type="ARBA" id="ARBA00023004"/>
    </source>
</evidence>
<dbReference type="Gene3D" id="3.30.70.20">
    <property type="match status" value="2"/>
</dbReference>
<dbReference type="PROSITE" id="PS00198">
    <property type="entry name" value="4FE4S_FER_1"/>
    <property type="match status" value="1"/>
</dbReference>
<dbReference type="GO" id="GO:0046872">
    <property type="term" value="F:metal ion binding"/>
    <property type="evidence" value="ECO:0007669"/>
    <property type="project" value="UniProtKB-KW"/>
</dbReference>
<sequence>MQKLKLNIERCKGCGYCVDACKQKALSQPGQLNKKGYSIVVADEEKCIQCGMCYRMCPDCVFEILE</sequence>
<dbReference type="InterPro" id="IPR017900">
    <property type="entry name" value="4Fe4S_Fe_S_CS"/>
</dbReference>
<evidence type="ECO:0000313" key="5">
    <source>
        <dbReference type="EMBL" id="SHF24538.1"/>
    </source>
</evidence>
<evidence type="ECO:0000256" key="1">
    <source>
        <dbReference type="ARBA" id="ARBA00022723"/>
    </source>
</evidence>
<gene>
    <name evidence="5" type="ORF">SAMN02745158_02998</name>
</gene>
<feature type="domain" description="4Fe-4S ferredoxin-type" evidence="4">
    <location>
        <begin position="2"/>
        <end position="31"/>
    </location>
</feature>
<proteinExistence type="predicted"/>
<dbReference type="RefSeq" id="WP_072853180.1">
    <property type="nucleotide sequence ID" value="NZ_FQVI01000018.1"/>
</dbReference>
<dbReference type="Proteomes" id="UP000184245">
    <property type="component" value="Unassembled WGS sequence"/>
</dbReference>
<dbReference type="GO" id="GO:0051536">
    <property type="term" value="F:iron-sulfur cluster binding"/>
    <property type="evidence" value="ECO:0007669"/>
    <property type="project" value="UniProtKB-KW"/>
</dbReference>
<keyword evidence="3" id="KW-0411">Iron-sulfur</keyword>
<keyword evidence="1" id="KW-0479">Metal-binding</keyword>
<evidence type="ECO:0000313" key="6">
    <source>
        <dbReference type="Proteomes" id="UP000184245"/>
    </source>
</evidence>
<dbReference type="AlphaFoldDB" id="A0A1M5A2N6"/>
<dbReference type="STRING" id="1122155.SAMN02745158_02998"/>
<keyword evidence="6" id="KW-1185">Reference proteome</keyword>
<dbReference type="PROSITE" id="PS51379">
    <property type="entry name" value="4FE4S_FER_2"/>
    <property type="match status" value="2"/>
</dbReference>
<evidence type="ECO:0000256" key="3">
    <source>
        <dbReference type="ARBA" id="ARBA00023014"/>
    </source>
</evidence>
<dbReference type="OrthoDB" id="9804603at2"/>
<keyword evidence="2" id="KW-0408">Iron</keyword>
<organism evidence="5 6">
    <name type="scientific">Lactonifactor longoviformis DSM 17459</name>
    <dbReference type="NCBI Taxonomy" id="1122155"/>
    <lineage>
        <taxon>Bacteria</taxon>
        <taxon>Bacillati</taxon>
        <taxon>Bacillota</taxon>
        <taxon>Clostridia</taxon>
        <taxon>Eubacteriales</taxon>
        <taxon>Clostridiaceae</taxon>
        <taxon>Lactonifactor</taxon>
    </lineage>
</organism>
<name>A0A1M5A2N6_9CLOT</name>